<accession>A0A7X5YBK7</accession>
<evidence type="ECO:0000313" key="4">
    <source>
        <dbReference type="Proteomes" id="UP001302374"/>
    </source>
</evidence>
<sequence>MESKFLLRTYCHEKPVPERTPFQVRTLDGSVYYWSLEQSNSPYFLVKFKRGWRYYSVYLKSGGWWSGKLLVLAHTWDLHPLSDVYLLPDEFKKNCPALKWLTSLEIDKKIGDPDYKFIAGYKGKKSPVVYINTDINFDEVVEKKEIPFEVFAYAEKLVTFTDKAIEEFTDLESKPEVKRQVEIEKKKENRDVLKGVLGLGFLAFRGYSAFSGTGSGGGGEASGDCLDFPESSDELDGDMDFDGDDGISFTGSYNENEAEYWELKAEDASDKVEEYLHKASEAIKDGDEGKAKMFNKWAEEATATRNRCLEFAKSHRDKL</sequence>
<keyword evidence="4" id="KW-1185">Reference proteome</keyword>
<reference evidence="2 4" key="1">
    <citation type="submission" date="2019-09" db="EMBL/GenBank/DDBJ databases">
        <title>Butyricimonas paravirosa DSM 105722 (=214-4 = JCM 18677 = CCUG 65563).</title>
        <authorList>
            <person name="Le Roy T."/>
            <person name="Cani P.D."/>
        </authorList>
    </citation>
    <scope>NUCLEOTIDE SEQUENCE [LARGE SCALE GENOMIC DNA]</scope>
    <source>
        <strain evidence="2 4">DSM 105722</strain>
    </source>
</reference>
<evidence type="ECO:0000313" key="2">
    <source>
        <dbReference type="EMBL" id="WOF12974.1"/>
    </source>
</evidence>
<dbReference type="Proteomes" id="UP000576368">
    <property type="component" value="Unassembled WGS sequence"/>
</dbReference>
<name>A0A7X5YBK7_9BACT</name>
<dbReference type="GeneID" id="86892069"/>
<evidence type="ECO:0000313" key="3">
    <source>
        <dbReference type="Proteomes" id="UP000576368"/>
    </source>
</evidence>
<protein>
    <submittedName>
        <fullName evidence="1">Uncharacterized protein</fullName>
    </submittedName>
</protein>
<dbReference type="EMBL" id="JAATLI010000001">
    <property type="protein sequence ID" value="NJC16532.1"/>
    <property type="molecule type" value="Genomic_DNA"/>
</dbReference>
<gene>
    <name evidence="2" type="ORF">F1644_12205</name>
    <name evidence="1" type="ORF">GGR15_000134</name>
</gene>
<organism evidence="1 3">
    <name type="scientific">Butyricimonas paravirosa</name>
    <dbReference type="NCBI Taxonomy" id="1472417"/>
    <lineage>
        <taxon>Bacteria</taxon>
        <taxon>Pseudomonadati</taxon>
        <taxon>Bacteroidota</taxon>
        <taxon>Bacteroidia</taxon>
        <taxon>Bacteroidales</taxon>
        <taxon>Odoribacteraceae</taxon>
        <taxon>Butyricimonas</taxon>
    </lineage>
</organism>
<dbReference type="Proteomes" id="UP001302374">
    <property type="component" value="Chromosome"/>
</dbReference>
<evidence type="ECO:0000313" key="1">
    <source>
        <dbReference type="EMBL" id="NJC16532.1"/>
    </source>
</evidence>
<dbReference type="AlphaFoldDB" id="A0A7X5YBK7"/>
<reference evidence="1 3" key="2">
    <citation type="submission" date="2020-03" db="EMBL/GenBank/DDBJ databases">
        <title>Genomic Encyclopedia of Type Strains, Phase IV (KMG-IV): sequencing the most valuable type-strain genomes for metagenomic binning, comparative biology and taxonomic classification.</title>
        <authorList>
            <person name="Goeker M."/>
        </authorList>
    </citation>
    <scope>NUCLEOTIDE SEQUENCE [LARGE SCALE GENOMIC DNA]</scope>
    <source>
        <strain evidence="1 3">DSM 105722</strain>
    </source>
</reference>
<proteinExistence type="predicted"/>
<dbReference type="EMBL" id="CP043839">
    <property type="protein sequence ID" value="WOF12974.1"/>
    <property type="molecule type" value="Genomic_DNA"/>
</dbReference>
<dbReference type="RefSeq" id="WP_118304659.1">
    <property type="nucleotide sequence ID" value="NZ_BMPA01000001.1"/>
</dbReference>